<dbReference type="InterPro" id="IPR019734">
    <property type="entry name" value="TPR_rpt"/>
</dbReference>
<keyword evidence="1" id="KW-0677">Repeat</keyword>
<dbReference type="EMBL" id="CP003653">
    <property type="protein sequence ID" value="AFZ34220.1"/>
    <property type="molecule type" value="Genomic_DNA"/>
</dbReference>
<dbReference type="Pfam" id="PF13432">
    <property type="entry name" value="TPR_16"/>
    <property type="match status" value="1"/>
</dbReference>
<sequence>MAYFCRLFWLLVLFIIFFGQQPTFAASDDVVRYHASDFFNYGLENVRQQNYQEALSNFTKVINLNSYLVHAAYSNRCLVNLQLNNYDAAKSDCAIALQRNPDNLEALLNLGLIYVQLKDYSAAIAQYQQIINRNDHDYRAYYNRGLAYFAMQDYQQAVADYSQALTSPNLTTNADRILITSDRGLAYLMLADYDKARADFNQTINLDPLNEWAYFNRACCHHRQGNYWAAIKDFTQVLQFNPAQTQVYVNRSWLYHLLGLEQAAFKDLNTALQQYQAQEDFQAYQRTITLKEKLKQIISQSTLSQWG</sequence>
<feature type="signal peptide" evidence="4">
    <location>
        <begin position="1"/>
        <end position="25"/>
    </location>
</feature>
<evidence type="ECO:0000313" key="6">
    <source>
        <dbReference type="Proteomes" id="UP000010473"/>
    </source>
</evidence>
<dbReference type="SMART" id="SM00028">
    <property type="entry name" value="TPR"/>
    <property type="match status" value="7"/>
</dbReference>
<proteinExistence type="predicted"/>
<evidence type="ECO:0000256" key="4">
    <source>
        <dbReference type="SAM" id="SignalP"/>
    </source>
</evidence>
<dbReference type="eggNOG" id="COG0457">
    <property type="taxonomic scope" value="Bacteria"/>
</dbReference>
<accession>K9XNN1</accession>
<dbReference type="RefSeq" id="WP_015191893.1">
    <property type="nucleotide sequence ID" value="NC_019748.1"/>
</dbReference>
<dbReference type="Pfam" id="PF13174">
    <property type="entry name" value="TPR_6"/>
    <property type="match status" value="1"/>
</dbReference>
<keyword evidence="4" id="KW-0732">Signal</keyword>
<feature type="repeat" description="TPR" evidence="3">
    <location>
        <begin position="35"/>
        <end position="68"/>
    </location>
</feature>
<evidence type="ECO:0000256" key="2">
    <source>
        <dbReference type="ARBA" id="ARBA00022803"/>
    </source>
</evidence>
<name>K9XNN1_STAC7</name>
<feature type="repeat" description="TPR" evidence="3">
    <location>
        <begin position="177"/>
        <end position="210"/>
    </location>
</feature>
<dbReference type="KEGG" id="scs:Sta7437_0623"/>
<gene>
    <name evidence="5" type="ordered locus">Sta7437_0623</name>
</gene>
<feature type="repeat" description="TPR" evidence="3">
    <location>
        <begin position="138"/>
        <end position="171"/>
    </location>
</feature>
<dbReference type="Proteomes" id="UP000010473">
    <property type="component" value="Chromosome"/>
</dbReference>
<protein>
    <submittedName>
        <fullName evidence="5">Tetratricopeptide TPR_1 repeat-containing protein</fullName>
    </submittedName>
</protein>
<reference evidence="6" key="1">
    <citation type="journal article" date="2013" name="Proc. Natl. Acad. Sci. U.S.A.">
        <title>Improving the coverage of the cyanobacterial phylum using diversity-driven genome sequencing.</title>
        <authorList>
            <person name="Shih P.M."/>
            <person name="Wu D."/>
            <person name="Latifi A."/>
            <person name="Axen S.D."/>
            <person name="Fewer D.P."/>
            <person name="Talla E."/>
            <person name="Calteau A."/>
            <person name="Cai F."/>
            <person name="Tandeau de Marsac N."/>
            <person name="Rippka R."/>
            <person name="Herdman M."/>
            <person name="Sivonen K."/>
            <person name="Coursin T."/>
            <person name="Laurent T."/>
            <person name="Goodwin L."/>
            <person name="Nolan M."/>
            <person name="Davenport K.W."/>
            <person name="Han C.S."/>
            <person name="Rubin E.M."/>
            <person name="Eisen J.A."/>
            <person name="Woyke T."/>
            <person name="Gugger M."/>
            <person name="Kerfeld C.A."/>
        </authorList>
    </citation>
    <scope>NUCLEOTIDE SEQUENCE [LARGE SCALE GENOMIC DNA]</scope>
    <source>
        <strain evidence="6">ATCC 29371 / PCC 7437</strain>
    </source>
</reference>
<dbReference type="Pfam" id="PF00515">
    <property type="entry name" value="TPR_1"/>
    <property type="match status" value="2"/>
</dbReference>
<evidence type="ECO:0000313" key="5">
    <source>
        <dbReference type="EMBL" id="AFZ34220.1"/>
    </source>
</evidence>
<organism evidence="5 6">
    <name type="scientific">Stanieria cyanosphaera (strain ATCC 29371 / PCC 7437)</name>
    <dbReference type="NCBI Taxonomy" id="111780"/>
    <lineage>
        <taxon>Bacteria</taxon>
        <taxon>Bacillati</taxon>
        <taxon>Cyanobacteriota</taxon>
        <taxon>Cyanophyceae</taxon>
        <taxon>Pleurocapsales</taxon>
        <taxon>Dermocarpellaceae</taxon>
        <taxon>Stanieria</taxon>
    </lineage>
</organism>
<keyword evidence="6" id="KW-1185">Reference proteome</keyword>
<keyword evidence="2 3" id="KW-0802">TPR repeat</keyword>
<feature type="chain" id="PRO_5003938065" evidence="4">
    <location>
        <begin position="26"/>
        <end position="307"/>
    </location>
</feature>
<evidence type="ECO:0000256" key="3">
    <source>
        <dbReference type="PROSITE-ProRule" id="PRU00339"/>
    </source>
</evidence>
<dbReference type="AlphaFoldDB" id="K9XNN1"/>
<dbReference type="HOGENOM" id="CLU_003728_11_2_3"/>
<dbReference type="PROSITE" id="PS50293">
    <property type="entry name" value="TPR_REGION"/>
    <property type="match status" value="1"/>
</dbReference>
<dbReference type="InterPro" id="IPR011990">
    <property type="entry name" value="TPR-like_helical_dom_sf"/>
</dbReference>
<evidence type="ECO:0000256" key="1">
    <source>
        <dbReference type="ARBA" id="ARBA00022737"/>
    </source>
</evidence>
<feature type="repeat" description="TPR" evidence="3">
    <location>
        <begin position="211"/>
        <end position="244"/>
    </location>
</feature>
<dbReference type="SUPFAM" id="SSF48452">
    <property type="entry name" value="TPR-like"/>
    <property type="match status" value="2"/>
</dbReference>
<dbReference type="OrthoDB" id="5508521at2"/>
<feature type="repeat" description="TPR" evidence="3">
    <location>
        <begin position="104"/>
        <end position="137"/>
    </location>
</feature>
<dbReference type="PROSITE" id="PS50005">
    <property type="entry name" value="TPR"/>
    <property type="match status" value="5"/>
</dbReference>
<dbReference type="PANTHER" id="PTHR44858:SF1">
    <property type="entry name" value="UDP-N-ACETYLGLUCOSAMINE--PEPTIDE N-ACETYLGLUCOSAMINYLTRANSFERASE SPINDLY-RELATED"/>
    <property type="match status" value="1"/>
</dbReference>
<dbReference type="Gene3D" id="1.25.40.10">
    <property type="entry name" value="Tetratricopeptide repeat domain"/>
    <property type="match status" value="3"/>
</dbReference>
<dbReference type="InterPro" id="IPR050498">
    <property type="entry name" value="Ycf3"/>
</dbReference>
<dbReference type="PANTHER" id="PTHR44858">
    <property type="entry name" value="TETRATRICOPEPTIDE REPEAT PROTEIN 6"/>
    <property type="match status" value="1"/>
</dbReference>
<dbReference type="STRING" id="111780.Sta7437_0623"/>